<dbReference type="EMBL" id="BARS01041569">
    <property type="protein sequence ID" value="GAG33663.1"/>
    <property type="molecule type" value="Genomic_DNA"/>
</dbReference>
<proteinExistence type="predicted"/>
<protein>
    <submittedName>
        <fullName evidence="1">Uncharacterized protein</fullName>
    </submittedName>
</protein>
<accession>X0XAG6</accession>
<dbReference type="AlphaFoldDB" id="X0XAG6"/>
<comment type="caution">
    <text evidence="1">The sequence shown here is derived from an EMBL/GenBank/DDBJ whole genome shotgun (WGS) entry which is preliminary data.</text>
</comment>
<name>X0XAG6_9ZZZZ</name>
<sequence>MITLEEIAKNIKQGKYFKDSQNHIKELEHVIKQIKSDQEIIDILYEAIQFYKEANNSWKAEKAIQDIEAL</sequence>
<organism evidence="1">
    <name type="scientific">marine sediment metagenome</name>
    <dbReference type="NCBI Taxonomy" id="412755"/>
    <lineage>
        <taxon>unclassified sequences</taxon>
        <taxon>metagenomes</taxon>
        <taxon>ecological metagenomes</taxon>
    </lineage>
</organism>
<reference evidence="1" key="1">
    <citation type="journal article" date="2014" name="Front. Microbiol.">
        <title>High frequency of phylogenetically diverse reductive dehalogenase-homologous genes in deep subseafloor sedimentary metagenomes.</title>
        <authorList>
            <person name="Kawai M."/>
            <person name="Futagami T."/>
            <person name="Toyoda A."/>
            <person name="Takaki Y."/>
            <person name="Nishi S."/>
            <person name="Hori S."/>
            <person name="Arai W."/>
            <person name="Tsubouchi T."/>
            <person name="Morono Y."/>
            <person name="Uchiyama I."/>
            <person name="Ito T."/>
            <person name="Fujiyama A."/>
            <person name="Inagaki F."/>
            <person name="Takami H."/>
        </authorList>
    </citation>
    <scope>NUCLEOTIDE SEQUENCE</scope>
    <source>
        <strain evidence="1">Expedition CK06-06</strain>
    </source>
</reference>
<gene>
    <name evidence="1" type="ORF">S01H1_63202</name>
</gene>
<evidence type="ECO:0000313" key="1">
    <source>
        <dbReference type="EMBL" id="GAG33663.1"/>
    </source>
</evidence>